<feature type="transmembrane region" description="Helical" evidence="8">
    <location>
        <begin position="838"/>
        <end position="855"/>
    </location>
</feature>
<dbReference type="SUPFAM" id="SSF144091">
    <property type="entry name" value="Rhomboid-like"/>
    <property type="match status" value="1"/>
</dbReference>
<feature type="region of interest" description="Disordered" evidence="7">
    <location>
        <begin position="243"/>
        <end position="329"/>
    </location>
</feature>
<gene>
    <name evidence="10" type="ORF">GCK32_004412</name>
</gene>
<dbReference type="Pfam" id="PF01694">
    <property type="entry name" value="Rhomboid"/>
    <property type="match status" value="1"/>
</dbReference>
<evidence type="ECO:0000256" key="1">
    <source>
        <dbReference type="ARBA" id="ARBA00004477"/>
    </source>
</evidence>
<feature type="transmembrane region" description="Helical" evidence="8">
    <location>
        <begin position="813"/>
        <end position="832"/>
    </location>
</feature>
<dbReference type="EMBL" id="WIXE01022645">
    <property type="protein sequence ID" value="KAK5967295.1"/>
    <property type="molecule type" value="Genomic_DNA"/>
</dbReference>
<dbReference type="InterPro" id="IPR051512">
    <property type="entry name" value="Inactive_Rhomboid"/>
</dbReference>
<comment type="similarity">
    <text evidence="2">Belongs to the peptidase S54 family.</text>
</comment>
<evidence type="ECO:0000256" key="4">
    <source>
        <dbReference type="ARBA" id="ARBA00022824"/>
    </source>
</evidence>
<dbReference type="GO" id="GO:0004252">
    <property type="term" value="F:serine-type endopeptidase activity"/>
    <property type="evidence" value="ECO:0007669"/>
    <property type="project" value="InterPro"/>
</dbReference>
<feature type="compositionally biased region" description="Basic and acidic residues" evidence="7">
    <location>
        <begin position="360"/>
        <end position="373"/>
    </location>
</feature>
<evidence type="ECO:0000256" key="2">
    <source>
        <dbReference type="ARBA" id="ARBA00009045"/>
    </source>
</evidence>
<feature type="domain" description="Peptidase S54 rhomboid" evidence="9">
    <location>
        <begin position="779"/>
        <end position="852"/>
    </location>
</feature>
<feature type="transmembrane region" description="Helical" evidence="8">
    <location>
        <begin position="564"/>
        <end position="586"/>
    </location>
</feature>
<keyword evidence="5 8" id="KW-1133">Transmembrane helix</keyword>
<feature type="region of interest" description="Disordered" evidence="7">
    <location>
        <begin position="342"/>
        <end position="373"/>
    </location>
</feature>
<evidence type="ECO:0000256" key="5">
    <source>
        <dbReference type="ARBA" id="ARBA00022989"/>
    </source>
</evidence>
<keyword evidence="3 8" id="KW-0812">Transmembrane</keyword>
<feature type="compositionally biased region" description="Basic and acidic residues" evidence="7">
    <location>
        <begin position="46"/>
        <end position="56"/>
    </location>
</feature>
<feature type="transmembrane region" description="Helical" evidence="8">
    <location>
        <begin position="876"/>
        <end position="897"/>
    </location>
</feature>
<evidence type="ECO:0000313" key="10">
    <source>
        <dbReference type="EMBL" id="KAK5967295.1"/>
    </source>
</evidence>
<dbReference type="GO" id="GO:0042058">
    <property type="term" value="P:regulation of epidermal growth factor receptor signaling pathway"/>
    <property type="evidence" value="ECO:0007669"/>
    <property type="project" value="TreeGrafter"/>
</dbReference>
<proteinExistence type="inferred from homology"/>
<feature type="region of interest" description="Disordered" evidence="7">
    <location>
        <begin position="392"/>
        <end position="416"/>
    </location>
</feature>
<dbReference type="PANTHER" id="PTHR45965:SF3">
    <property type="entry name" value="INACTIVE RHOMBOID PROTEIN 1"/>
    <property type="match status" value="1"/>
</dbReference>
<feature type="compositionally biased region" description="Low complexity" evidence="7">
    <location>
        <begin position="298"/>
        <end position="311"/>
    </location>
</feature>
<dbReference type="InterPro" id="IPR022764">
    <property type="entry name" value="Peptidase_S54_rhomboid_dom"/>
</dbReference>
<evidence type="ECO:0000256" key="6">
    <source>
        <dbReference type="ARBA" id="ARBA00023136"/>
    </source>
</evidence>
<evidence type="ECO:0000259" key="9">
    <source>
        <dbReference type="Pfam" id="PF01694"/>
    </source>
</evidence>
<feature type="compositionally biased region" description="Basic and acidic residues" evidence="7">
    <location>
        <begin position="392"/>
        <end position="406"/>
    </location>
</feature>
<keyword evidence="6 8" id="KW-0472">Membrane</keyword>
<dbReference type="Gene3D" id="1.20.1540.10">
    <property type="entry name" value="Rhomboid-like"/>
    <property type="match status" value="1"/>
</dbReference>
<comment type="caution">
    <text evidence="10">The sequence shown here is derived from an EMBL/GenBank/DDBJ whole genome shotgun (WGS) entry which is preliminary data.</text>
</comment>
<reference evidence="10 11" key="1">
    <citation type="submission" date="2019-10" db="EMBL/GenBank/DDBJ databases">
        <title>Assembly and Annotation for the nematode Trichostrongylus colubriformis.</title>
        <authorList>
            <person name="Martin J."/>
        </authorList>
    </citation>
    <scope>NUCLEOTIDE SEQUENCE [LARGE SCALE GENOMIC DNA]</scope>
    <source>
        <strain evidence="10">G859</strain>
        <tissue evidence="10">Whole worm</tissue>
    </source>
</reference>
<dbReference type="GO" id="GO:0005789">
    <property type="term" value="C:endoplasmic reticulum membrane"/>
    <property type="evidence" value="ECO:0007669"/>
    <property type="project" value="UniProtKB-SubCell"/>
</dbReference>
<accession>A0AAN8EZ12</accession>
<keyword evidence="4" id="KW-0256">Endoplasmic reticulum</keyword>
<feature type="region of interest" description="Disordered" evidence="7">
    <location>
        <begin position="46"/>
        <end position="67"/>
    </location>
</feature>
<name>A0AAN8EZ12_TRICO</name>
<evidence type="ECO:0000256" key="7">
    <source>
        <dbReference type="SAM" id="MobiDB-lite"/>
    </source>
</evidence>
<evidence type="ECO:0000313" key="11">
    <source>
        <dbReference type="Proteomes" id="UP001331761"/>
    </source>
</evidence>
<sequence length="938" mass="105758">MAGKPQDSKDFASIITIATPTAATTVDPLLSQSLPTHFTHILKKMEDKKQDDHRGSETSAQSLPLAASARVSIRPPLNRGQSQIQMALNGSANFVGWNDSEGEIRRNWGSKRLRFLAKKYSLNQHRAINEVISLEPAPRYDVVDHPGRLSPEIDWNQSQPSGRNEQAFFFFMSHPYVKILVYPNTVSSGVLLPLWLRCSQASDTYVRPRGERRESAARLAYGSAASVAKRGVVDSQRMHRVRLSSRQSFDMDGADSDRAASATSVEVQQAGEPSRASELEGPTILRLTGEDVTHRTASPIIEESSSDIYSEQEPNELVTGSRSVVGRAPSPAEQFEMVDLEPSSYDASEEEVPAISSEKGSSESHLRPKLSTQEHIDADDLFFAFSADDDRMRAKRAPGEDKKDGRPSATVMSLPKIPLPAGDAEVIRDFRGGISRLDLGDARLHIPIGPVKLGPVLEEERHEVTQPDRPLLDGVRSISRAIHRYPLIKQTSVMETTKRGVVDGVLRNLGRHSGKLFRPRYRRYRGLGVLSSFYDGSLHREKIDALDPMVRDVIEAGSDERPLFTWWVTSVQVIVCIISLLFYGLGPAGWERVEMKEEVIDVTLVMRQVSYYEPVNLWIGPRFADLIRLGAKYSPCMRREPGLWNLITQERKKENATGCCVFNDRTGCYQTGQLSCPRTLATWHKWSKPEPPPFRRSKSDSFLLDNVKNDTSSRRRGSLSQAISTHTWRTAGAVCGQDPDFCIRPYSVKPYEWPDDLTRWPMCEEHRQGAFLPIHMTCQPEVGPSGSHLGIMAALVVDLHHHRHIIVRPHRELAKHMLTVFVLFLTGLLPWVDNWAHLFGFIFGLLITIVTFPYLDFESQQKLSKGCRPTLSRRHLAIVTSLILCVFLYFLLGYLYFHQIDVNCPWCQYFNCINIKYFTGSNHFCDNTGQKLSQWLPI</sequence>
<organism evidence="10 11">
    <name type="scientific">Trichostrongylus colubriformis</name>
    <name type="common">Black scour worm</name>
    <dbReference type="NCBI Taxonomy" id="6319"/>
    <lineage>
        <taxon>Eukaryota</taxon>
        <taxon>Metazoa</taxon>
        <taxon>Ecdysozoa</taxon>
        <taxon>Nematoda</taxon>
        <taxon>Chromadorea</taxon>
        <taxon>Rhabditida</taxon>
        <taxon>Rhabditina</taxon>
        <taxon>Rhabditomorpha</taxon>
        <taxon>Strongyloidea</taxon>
        <taxon>Trichostrongylidae</taxon>
        <taxon>Trichostrongylus</taxon>
    </lineage>
</organism>
<dbReference type="PANTHER" id="PTHR45965">
    <property type="entry name" value="INACTIVE RHOMBOID PROTEIN"/>
    <property type="match status" value="1"/>
</dbReference>
<keyword evidence="11" id="KW-1185">Reference proteome</keyword>
<comment type="subcellular location">
    <subcellularLocation>
        <location evidence="1">Endoplasmic reticulum membrane</location>
        <topology evidence="1">Multi-pass membrane protein</topology>
    </subcellularLocation>
</comment>
<evidence type="ECO:0000256" key="8">
    <source>
        <dbReference type="SAM" id="Phobius"/>
    </source>
</evidence>
<dbReference type="GO" id="GO:0050708">
    <property type="term" value="P:regulation of protein secretion"/>
    <property type="evidence" value="ECO:0007669"/>
    <property type="project" value="TreeGrafter"/>
</dbReference>
<evidence type="ECO:0000256" key="3">
    <source>
        <dbReference type="ARBA" id="ARBA00022692"/>
    </source>
</evidence>
<dbReference type="AlphaFoldDB" id="A0AAN8EZ12"/>
<dbReference type="InterPro" id="IPR035952">
    <property type="entry name" value="Rhomboid-like_sf"/>
</dbReference>
<dbReference type="Proteomes" id="UP001331761">
    <property type="component" value="Unassembled WGS sequence"/>
</dbReference>
<protein>
    <submittedName>
        <fullName evidence="10">Rhomboid domain-containing protein</fullName>
    </submittedName>
</protein>